<dbReference type="Proteomes" id="UP001066276">
    <property type="component" value="Chromosome 10"/>
</dbReference>
<dbReference type="Gene3D" id="3.30.70.1820">
    <property type="entry name" value="L1 transposable element, RRM domain"/>
    <property type="match status" value="1"/>
</dbReference>
<dbReference type="InterPro" id="IPR043636">
    <property type="entry name" value="L1_RRM_dom"/>
</dbReference>
<feature type="domain" description="L1 transposable element RRM" evidence="2">
    <location>
        <begin position="214"/>
        <end position="298"/>
    </location>
</feature>
<feature type="coiled-coil region" evidence="1">
    <location>
        <begin position="156"/>
        <end position="218"/>
    </location>
</feature>
<comment type="caution">
    <text evidence="3">The sequence shown here is derived from an EMBL/GenBank/DDBJ whole genome shotgun (WGS) entry which is preliminary data.</text>
</comment>
<dbReference type="Gene3D" id="3.30.250.20">
    <property type="entry name" value="L1 transposable element, C-terminal domain"/>
    <property type="match status" value="1"/>
</dbReference>
<dbReference type="InterPro" id="IPR042566">
    <property type="entry name" value="L1_C"/>
</dbReference>
<evidence type="ECO:0000313" key="4">
    <source>
        <dbReference type="Proteomes" id="UP001066276"/>
    </source>
</evidence>
<evidence type="ECO:0000313" key="3">
    <source>
        <dbReference type="EMBL" id="KAJ1097950.1"/>
    </source>
</evidence>
<sequence length="372" mass="42335">MRAPAKAVEERCWKRTSDSSVWAEAARGVRRGRRFTSRCSLRGALLESPGLPLRKKLSGSWRRGVGDCTSTSQCMSPVKRRPRGARAEVGEIESIKRGQMEASSAISTLAEAEFTPSVVSATHSLAVQELLISLTKEIREKFEISENNQAKIREACEVLESKINLLTDRLGKLEAVVEDQEERLSVHTKDISQLKFGEKILQDKLESLENNMRRNNIRLLGVPEGLEGEDIKGYVISLIRESIPSLAFLNLEEDIQRVHRDPFRKNPGRKNPRRILINFATYTIKEKILSEAIKAGTFSKGDWSLRVILDVSRAMLDRQWELGNFMQELRSLGATVQLRFPAALRIMWRNKMYNMRDPGEVRTFIEQIKVSQ</sequence>
<name>A0AAV7M2E4_PLEWA</name>
<keyword evidence="4" id="KW-1185">Reference proteome</keyword>
<accession>A0AAV7M2E4</accession>
<reference evidence="3" key="1">
    <citation type="journal article" date="2022" name="bioRxiv">
        <title>Sequencing and chromosome-scale assembly of the giantPleurodeles waltlgenome.</title>
        <authorList>
            <person name="Brown T."/>
            <person name="Elewa A."/>
            <person name="Iarovenko S."/>
            <person name="Subramanian E."/>
            <person name="Araus A.J."/>
            <person name="Petzold A."/>
            <person name="Susuki M."/>
            <person name="Suzuki K.-i.T."/>
            <person name="Hayashi T."/>
            <person name="Toyoda A."/>
            <person name="Oliveira C."/>
            <person name="Osipova E."/>
            <person name="Leigh N.D."/>
            <person name="Simon A."/>
            <person name="Yun M.H."/>
        </authorList>
    </citation>
    <scope>NUCLEOTIDE SEQUENCE</scope>
    <source>
        <strain evidence="3">20211129_DDA</strain>
        <tissue evidence="3">Liver</tissue>
    </source>
</reference>
<evidence type="ECO:0000256" key="1">
    <source>
        <dbReference type="SAM" id="Coils"/>
    </source>
</evidence>
<dbReference type="InterPro" id="IPR004244">
    <property type="entry name" value="Transposase_22"/>
</dbReference>
<evidence type="ECO:0000259" key="2">
    <source>
        <dbReference type="Pfam" id="PF02994"/>
    </source>
</evidence>
<organism evidence="3 4">
    <name type="scientific">Pleurodeles waltl</name>
    <name type="common">Iberian ribbed newt</name>
    <dbReference type="NCBI Taxonomy" id="8319"/>
    <lineage>
        <taxon>Eukaryota</taxon>
        <taxon>Metazoa</taxon>
        <taxon>Chordata</taxon>
        <taxon>Craniata</taxon>
        <taxon>Vertebrata</taxon>
        <taxon>Euteleostomi</taxon>
        <taxon>Amphibia</taxon>
        <taxon>Batrachia</taxon>
        <taxon>Caudata</taxon>
        <taxon>Salamandroidea</taxon>
        <taxon>Salamandridae</taxon>
        <taxon>Pleurodelinae</taxon>
        <taxon>Pleurodeles</taxon>
    </lineage>
</organism>
<dbReference type="AlphaFoldDB" id="A0AAV7M2E4"/>
<gene>
    <name evidence="3" type="ORF">NDU88_003066</name>
</gene>
<dbReference type="Pfam" id="PF02994">
    <property type="entry name" value="Transposase_22"/>
    <property type="match status" value="1"/>
</dbReference>
<protein>
    <recommendedName>
        <fullName evidence="2">L1 transposable element RRM domain-containing protein</fullName>
    </recommendedName>
</protein>
<proteinExistence type="predicted"/>
<dbReference type="PANTHER" id="PTHR11505">
    <property type="entry name" value="L1 TRANSPOSABLE ELEMENT-RELATED"/>
    <property type="match status" value="1"/>
</dbReference>
<keyword evidence="1" id="KW-0175">Coiled coil</keyword>
<dbReference type="EMBL" id="JANPWB010000014">
    <property type="protein sequence ID" value="KAJ1097950.1"/>
    <property type="molecule type" value="Genomic_DNA"/>
</dbReference>